<dbReference type="AlphaFoldDB" id="A0A166QMH0"/>
<evidence type="ECO:0000313" key="2">
    <source>
        <dbReference type="Proteomes" id="UP000076489"/>
    </source>
</evidence>
<comment type="caution">
    <text evidence="1">The sequence shown here is derived from an EMBL/GenBank/DDBJ whole genome shotgun (WGS) entry which is preliminary data.</text>
</comment>
<dbReference type="InterPro" id="IPR025358">
    <property type="entry name" value="DUF4262"/>
</dbReference>
<reference evidence="1 2" key="2">
    <citation type="journal article" date="2018" name="Nature">
        <title>Mutant phenotypes for thousands of bacterial genes of unknown function.</title>
        <authorList>
            <person name="Price M.N."/>
            <person name="Wetmore K.M."/>
            <person name="Waters R.J."/>
            <person name="Callaghan M."/>
            <person name="Ray J."/>
            <person name="Liu H."/>
            <person name="Kuehl J.V."/>
            <person name="Melnyk R.A."/>
            <person name="Lamson J.S."/>
            <person name="Suh Y."/>
            <person name="Carlson H.K."/>
            <person name="Esquivel Z."/>
            <person name="Sadeeshkumar H."/>
            <person name="Chakraborty R."/>
            <person name="Zane G.M."/>
            <person name="Rubin B.E."/>
            <person name="Wall J.D."/>
            <person name="Visel A."/>
            <person name="Bristow J."/>
            <person name="Blow M.J."/>
            <person name="Arkin A.P."/>
            <person name="Deutschbauer A.M."/>
        </authorList>
    </citation>
    <scope>NUCLEOTIDE SEQUENCE [LARGE SCALE GENOMIC DNA]</scope>
    <source>
        <strain evidence="1 2">FW300-N1B4</strain>
    </source>
</reference>
<organism evidence="1 2">
    <name type="scientific">Pseudomonas fluorescens</name>
    <dbReference type="NCBI Taxonomy" id="294"/>
    <lineage>
        <taxon>Bacteria</taxon>
        <taxon>Pseudomonadati</taxon>
        <taxon>Pseudomonadota</taxon>
        <taxon>Gammaproteobacteria</taxon>
        <taxon>Pseudomonadales</taxon>
        <taxon>Pseudomonadaceae</taxon>
        <taxon>Pseudomonas</taxon>
    </lineage>
</organism>
<evidence type="ECO:0008006" key="3">
    <source>
        <dbReference type="Google" id="ProtNLM"/>
    </source>
</evidence>
<dbReference type="Pfam" id="PF14081">
    <property type="entry name" value="DUF4262"/>
    <property type="match status" value="1"/>
</dbReference>
<gene>
    <name evidence="1" type="ORF">A1D17_03000</name>
</gene>
<evidence type="ECO:0000313" key="1">
    <source>
        <dbReference type="EMBL" id="KZN20525.1"/>
    </source>
</evidence>
<accession>A0A166QMH0</accession>
<reference evidence="2" key="1">
    <citation type="submission" date="2016-03" db="EMBL/GenBank/DDBJ databases">
        <authorList>
            <person name="Ray J."/>
            <person name="Price M."/>
            <person name="Deutschbauer A."/>
        </authorList>
    </citation>
    <scope>NUCLEOTIDE SEQUENCE [LARGE SCALE GENOMIC DNA]</scope>
    <source>
        <strain evidence="2">FW300-N1B4</strain>
    </source>
</reference>
<dbReference type="OrthoDB" id="511192at2"/>
<protein>
    <recommendedName>
        <fullName evidence="3">DUF4262 domain-containing protein</fullName>
    </recommendedName>
</protein>
<proteinExistence type="predicted"/>
<dbReference type="RefSeq" id="WP_063340572.1">
    <property type="nucleotide sequence ID" value="NZ_LUKJ01000002.1"/>
</dbReference>
<sequence>MHTPFPSCQDEVLAMIEAEVSRGGVMVLLQKMSDTEGTSLKWVVTVGMVQYGLAEIIIFGVEPDIVATVVDHLLSELENDVMPVHLGTLPDCYFSRPVFGDRVTGPLVDRYALVINDYYALKQWSAPQIAQWVVSDGEGRFPWNEKFDPEMRKCQVLLLDGLAA</sequence>
<name>A0A166QMH0_PSEFL</name>
<dbReference type="EMBL" id="LUKJ01000002">
    <property type="protein sequence ID" value="KZN20525.1"/>
    <property type="molecule type" value="Genomic_DNA"/>
</dbReference>
<dbReference type="Proteomes" id="UP000076489">
    <property type="component" value="Unassembled WGS sequence"/>
</dbReference>